<protein>
    <submittedName>
        <fullName evidence="1">Sporulation peptidase YabG</fullName>
    </submittedName>
</protein>
<dbReference type="RefSeq" id="WP_032117227.1">
    <property type="nucleotide sequence ID" value="NZ_JACOOO010000035.1"/>
</dbReference>
<dbReference type="NCBIfam" id="TIGR02855">
    <property type="entry name" value="spore_yabG"/>
    <property type="match status" value="1"/>
</dbReference>
<dbReference type="Pfam" id="PF05582">
    <property type="entry name" value="Peptidase_U57"/>
    <property type="match status" value="1"/>
</dbReference>
<name>A0ABR7DFK0_9CLOT</name>
<gene>
    <name evidence="1" type="primary">yabG</name>
    <name evidence="1" type="ORF">H8S20_15095</name>
</gene>
<organism evidence="1 2">
    <name type="scientific">Clostridium hominis</name>
    <dbReference type="NCBI Taxonomy" id="2763036"/>
    <lineage>
        <taxon>Bacteria</taxon>
        <taxon>Bacillati</taxon>
        <taxon>Bacillota</taxon>
        <taxon>Clostridia</taxon>
        <taxon>Eubacteriales</taxon>
        <taxon>Clostridiaceae</taxon>
        <taxon>Clostridium</taxon>
    </lineage>
</organism>
<dbReference type="InterPro" id="IPR008764">
    <property type="entry name" value="Peptidase_U57"/>
</dbReference>
<dbReference type="PIRSF" id="PIRSF011575">
    <property type="entry name" value="YabG"/>
    <property type="match status" value="1"/>
</dbReference>
<sequence length="293" mass="32634">MQIGDIVVRKSYDKDITFKIIDIKEDNGQVLYILKGISIRIIADSSADDLEEVDSAFIGTKEKILNTRVNEAINKAIGLRGDVAAREAIMSRGSKSQKQSPNKELMFGRPGKILHIDGDKDYLETCLKVYKQLSLDAVGRAIPEKEQWSCVVDLVKEIKPDIVVLTGHDSVLRETDDFLDLDNYRNSKYYIDAVKALRNYNSSYDELVIFAGACQSCYECLLDAGANFASSPSRVLIHCLDPVFVCEKIAYSRIDTVVSITDVIDSTITGIRGIGGLQTRGKYREGYPKSPFV</sequence>
<dbReference type="EMBL" id="JACOOO010000035">
    <property type="protein sequence ID" value="MBC5630189.1"/>
    <property type="molecule type" value="Genomic_DNA"/>
</dbReference>
<reference evidence="1 2" key="1">
    <citation type="submission" date="2020-08" db="EMBL/GenBank/DDBJ databases">
        <title>Genome public.</title>
        <authorList>
            <person name="Liu C."/>
            <person name="Sun Q."/>
        </authorList>
    </citation>
    <scope>NUCLEOTIDE SEQUENCE [LARGE SCALE GENOMIC DNA]</scope>
    <source>
        <strain evidence="1 2">NSJ-6</strain>
    </source>
</reference>
<accession>A0ABR7DFK0</accession>
<proteinExistence type="predicted"/>
<dbReference type="Proteomes" id="UP000596929">
    <property type="component" value="Unassembled WGS sequence"/>
</dbReference>
<comment type="caution">
    <text evidence="1">The sequence shown here is derived from an EMBL/GenBank/DDBJ whole genome shotgun (WGS) entry which is preliminary data.</text>
</comment>
<evidence type="ECO:0000313" key="2">
    <source>
        <dbReference type="Proteomes" id="UP000596929"/>
    </source>
</evidence>
<evidence type="ECO:0000313" key="1">
    <source>
        <dbReference type="EMBL" id="MBC5630189.1"/>
    </source>
</evidence>
<keyword evidence="2" id="KW-1185">Reference proteome</keyword>